<organism evidence="1 2">
    <name type="scientific">Dethiosulfovibrio marinus</name>
    <dbReference type="NCBI Taxonomy" id="133532"/>
    <lineage>
        <taxon>Bacteria</taxon>
        <taxon>Thermotogati</taxon>
        <taxon>Synergistota</taxon>
        <taxon>Synergistia</taxon>
        <taxon>Synergistales</taxon>
        <taxon>Dethiosulfovibrionaceae</taxon>
        <taxon>Dethiosulfovibrio</taxon>
    </lineage>
</organism>
<dbReference type="InterPro" id="IPR036249">
    <property type="entry name" value="Thioredoxin-like_sf"/>
</dbReference>
<dbReference type="Proteomes" id="UP001200430">
    <property type="component" value="Unassembled WGS sequence"/>
</dbReference>
<accession>A0ABS9ETJ3</accession>
<protein>
    <submittedName>
        <fullName evidence="1">(2Fe-2S) ferredoxin domain-containing protein</fullName>
    </submittedName>
</protein>
<evidence type="ECO:0000313" key="1">
    <source>
        <dbReference type="EMBL" id="MCF4143118.1"/>
    </source>
</evidence>
<name>A0ABS9ETJ3_9BACT</name>
<dbReference type="RefSeq" id="WP_236099823.1">
    <property type="nucleotide sequence ID" value="NZ_JAKGUD010000011.1"/>
</dbReference>
<dbReference type="Gene3D" id="3.40.30.10">
    <property type="entry name" value="Glutaredoxin"/>
    <property type="match status" value="1"/>
</dbReference>
<reference evidence="1 2" key="1">
    <citation type="submission" date="2022-01" db="EMBL/GenBank/DDBJ databases">
        <title>Dethiosulfovibrio faecalis sp. nov., a novel proteolytic, non-sulfur-reducing bacterium isolated from a marine aquaculture solid waste bioreactor.</title>
        <authorList>
            <person name="Grabowski S."/>
            <person name="Apolinario E."/>
            <person name="Schneider N."/>
            <person name="Marshall C.W."/>
            <person name="Sowers K.R."/>
        </authorList>
    </citation>
    <scope>NUCLEOTIDE SEQUENCE [LARGE SCALE GENOMIC DNA]</scope>
    <source>
        <strain evidence="1 2">DSM 12537</strain>
    </source>
</reference>
<evidence type="ECO:0000313" key="2">
    <source>
        <dbReference type="Proteomes" id="UP001200430"/>
    </source>
</evidence>
<dbReference type="CDD" id="cd02980">
    <property type="entry name" value="TRX_Fd_family"/>
    <property type="match status" value="1"/>
</dbReference>
<comment type="caution">
    <text evidence="1">The sequence shown here is derived from an EMBL/GenBank/DDBJ whole genome shotgun (WGS) entry which is preliminary data.</text>
</comment>
<gene>
    <name evidence="1" type="ORF">L2W38_09870</name>
</gene>
<proteinExistence type="predicted"/>
<keyword evidence="2" id="KW-1185">Reference proteome</keyword>
<dbReference type="SUPFAM" id="SSF52833">
    <property type="entry name" value="Thioredoxin-like"/>
    <property type="match status" value="1"/>
</dbReference>
<dbReference type="EMBL" id="JAKGUD010000011">
    <property type="protein sequence ID" value="MCF4143118.1"/>
    <property type="molecule type" value="Genomic_DNA"/>
</dbReference>
<sequence>MSTIKSLDELKKIRAQMKSATELREKGQEIEKLVQVKVSMGTCGIVAGARETLDGLMEEVTSRGIDNVVFTQTGCMGYCHSEPTVEITLPGQDPVVFGDVSGNRISEIVERYIVEGELVDGVIPVAYKTIHE</sequence>